<evidence type="ECO:0000256" key="1">
    <source>
        <dbReference type="SAM" id="Phobius"/>
    </source>
</evidence>
<accession>A0AAC9ADJ4</accession>
<evidence type="ECO:0000313" key="2">
    <source>
        <dbReference type="EMBL" id="AMJ79012.1"/>
    </source>
</evidence>
<keyword evidence="1" id="KW-1133">Transmembrane helix</keyword>
<gene>
    <name evidence="2" type="ORF">AV942_12265</name>
</gene>
<keyword evidence="1" id="KW-0812">Transmembrane</keyword>
<name>A0AAC9ADJ4_9ALTE</name>
<dbReference type="AlphaFoldDB" id="A0AAC9ADJ4"/>
<sequence length="88" mass="9893">MKINYESLFSLCSKTSQKCITLSNSLVAVAALNSFFNTVFVIFGHFDYVEYQGLTDRLLLLSFGCIAIAVLLILVSLYATHKLRDSQY</sequence>
<dbReference type="EMBL" id="CP013928">
    <property type="protein sequence ID" value="AMJ79012.1"/>
    <property type="molecule type" value="Genomic_DNA"/>
</dbReference>
<feature type="transmembrane region" description="Helical" evidence="1">
    <location>
        <begin position="58"/>
        <end position="79"/>
    </location>
</feature>
<protein>
    <submittedName>
        <fullName evidence="2">Uncharacterized protein</fullName>
    </submittedName>
</protein>
<keyword evidence="1" id="KW-0472">Membrane</keyword>
<reference evidence="2 3" key="1">
    <citation type="submission" date="2015-12" db="EMBL/GenBank/DDBJ databases">
        <title>Intraspecies pangenome expansion in the marine bacterium Alteromonas.</title>
        <authorList>
            <person name="Lopez-Perez M."/>
            <person name="Rodriguez-Valera F."/>
        </authorList>
    </citation>
    <scope>NUCLEOTIDE SEQUENCE [LARGE SCALE GENOMIC DNA]</scope>
    <source>
        <strain evidence="2 3">UM8</strain>
    </source>
</reference>
<dbReference type="Proteomes" id="UP000061468">
    <property type="component" value="Chromosome"/>
</dbReference>
<feature type="transmembrane region" description="Helical" evidence="1">
    <location>
        <begin position="21"/>
        <end position="46"/>
    </location>
</feature>
<evidence type="ECO:0000313" key="3">
    <source>
        <dbReference type="Proteomes" id="UP000061468"/>
    </source>
</evidence>
<organism evidence="2 3">
    <name type="scientific">Alteromonas mediterranea</name>
    <dbReference type="NCBI Taxonomy" id="314275"/>
    <lineage>
        <taxon>Bacteria</taxon>
        <taxon>Pseudomonadati</taxon>
        <taxon>Pseudomonadota</taxon>
        <taxon>Gammaproteobacteria</taxon>
        <taxon>Alteromonadales</taxon>
        <taxon>Alteromonadaceae</taxon>
        <taxon>Alteromonas/Salinimonas group</taxon>
        <taxon>Alteromonas</taxon>
    </lineage>
</organism>
<proteinExistence type="predicted"/>